<organism evidence="1 2">
    <name type="scientific">Gossypium australe</name>
    <dbReference type="NCBI Taxonomy" id="47621"/>
    <lineage>
        <taxon>Eukaryota</taxon>
        <taxon>Viridiplantae</taxon>
        <taxon>Streptophyta</taxon>
        <taxon>Embryophyta</taxon>
        <taxon>Tracheophyta</taxon>
        <taxon>Spermatophyta</taxon>
        <taxon>Magnoliopsida</taxon>
        <taxon>eudicotyledons</taxon>
        <taxon>Gunneridae</taxon>
        <taxon>Pentapetalae</taxon>
        <taxon>rosids</taxon>
        <taxon>malvids</taxon>
        <taxon>Malvales</taxon>
        <taxon>Malvaceae</taxon>
        <taxon>Malvoideae</taxon>
        <taxon>Gossypium</taxon>
    </lineage>
</organism>
<dbReference type="PANTHER" id="PTHR46890">
    <property type="entry name" value="NON-LTR RETROLELEMENT REVERSE TRANSCRIPTASE-LIKE PROTEIN-RELATED"/>
    <property type="match status" value="1"/>
</dbReference>
<keyword evidence="2" id="KW-1185">Reference proteome</keyword>
<dbReference type="EMBL" id="SMMG02000001">
    <property type="protein sequence ID" value="KAA3488700.1"/>
    <property type="molecule type" value="Genomic_DNA"/>
</dbReference>
<dbReference type="OrthoDB" id="1934719at2759"/>
<protein>
    <submittedName>
        <fullName evidence="1">Reverse transcriptase</fullName>
    </submittedName>
</protein>
<evidence type="ECO:0000313" key="1">
    <source>
        <dbReference type="EMBL" id="KAA3488700.1"/>
    </source>
</evidence>
<dbReference type="AlphaFoldDB" id="A0A5B6X3F7"/>
<dbReference type="PANTHER" id="PTHR46890:SF48">
    <property type="entry name" value="RNA-DIRECTED DNA POLYMERASE"/>
    <property type="match status" value="1"/>
</dbReference>
<keyword evidence="1" id="KW-0808">Transferase</keyword>
<dbReference type="GO" id="GO:0003964">
    <property type="term" value="F:RNA-directed DNA polymerase activity"/>
    <property type="evidence" value="ECO:0007669"/>
    <property type="project" value="UniProtKB-KW"/>
</dbReference>
<proteinExistence type="predicted"/>
<reference evidence="2" key="1">
    <citation type="journal article" date="2019" name="Plant Biotechnol. J.">
        <title>Genome sequencing of the Australian wild diploid species Gossypium australe highlights disease resistance and delayed gland morphogenesis.</title>
        <authorList>
            <person name="Cai Y."/>
            <person name="Cai X."/>
            <person name="Wang Q."/>
            <person name="Wang P."/>
            <person name="Zhang Y."/>
            <person name="Cai C."/>
            <person name="Xu Y."/>
            <person name="Wang K."/>
            <person name="Zhou Z."/>
            <person name="Wang C."/>
            <person name="Geng S."/>
            <person name="Li B."/>
            <person name="Dong Q."/>
            <person name="Hou Y."/>
            <person name="Wang H."/>
            <person name="Ai P."/>
            <person name="Liu Z."/>
            <person name="Yi F."/>
            <person name="Sun M."/>
            <person name="An G."/>
            <person name="Cheng J."/>
            <person name="Zhang Y."/>
            <person name="Shi Q."/>
            <person name="Xie Y."/>
            <person name="Shi X."/>
            <person name="Chang Y."/>
            <person name="Huang F."/>
            <person name="Chen Y."/>
            <person name="Hong S."/>
            <person name="Mi L."/>
            <person name="Sun Q."/>
            <person name="Zhang L."/>
            <person name="Zhou B."/>
            <person name="Peng R."/>
            <person name="Zhang X."/>
            <person name="Liu F."/>
        </authorList>
    </citation>
    <scope>NUCLEOTIDE SEQUENCE [LARGE SCALE GENOMIC DNA]</scope>
    <source>
        <strain evidence="2">cv. PA1801</strain>
    </source>
</reference>
<keyword evidence="1" id="KW-0548">Nucleotidyltransferase</keyword>
<dbReference type="Proteomes" id="UP000325315">
    <property type="component" value="Unassembled WGS sequence"/>
</dbReference>
<name>A0A5B6X3F7_9ROSI</name>
<dbReference type="InterPro" id="IPR052343">
    <property type="entry name" value="Retrotransposon-Effector_Assoc"/>
</dbReference>
<accession>A0A5B6X3F7</accession>
<comment type="caution">
    <text evidence="1">The sequence shown here is derived from an EMBL/GenBank/DDBJ whole genome shotgun (WGS) entry which is preliminary data.</text>
</comment>
<keyword evidence="1" id="KW-0695">RNA-directed DNA polymerase</keyword>
<gene>
    <name evidence="1" type="ORF">EPI10_032422</name>
</gene>
<evidence type="ECO:0000313" key="2">
    <source>
        <dbReference type="Proteomes" id="UP000325315"/>
    </source>
</evidence>
<sequence>MATKYFKGSDKLMVGVQPCISESINEKLTVEFKTDEIIEAMNPFKASSKDGFQAFFYHKYWHIIGGDVVSYYLDVLNGRKDIEEINRTNIVRIPKVTTPKNMGQFRPINFCNVIYKIISKVVVNRRLYPKGKLPIILVAYEILHSFKKKTRGVVGSFALKLDMSKAYDRVE</sequence>